<evidence type="ECO:0000313" key="1">
    <source>
        <dbReference type="EMBL" id="TLS71155.1"/>
    </source>
</evidence>
<comment type="caution">
    <text evidence="1">The sequence shown here is derived from an EMBL/GenBank/DDBJ whole genome shotgun (WGS) entry which is preliminary data.</text>
</comment>
<dbReference type="EMBL" id="VBUF01000005">
    <property type="protein sequence ID" value="TLS71155.1"/>
    <property type="molecule type" value="Genomic_DNA"/>
</dbReference>
<evidence type="ECO:0000313" key="2">
    <source>
        <dbReference type="Proteomes" id="UP000308001"/>
    </source>
</evidence>
<dbReference type="AlphaFoldDB" id="A0A5R9H966"/>
<accession>A0A5R9H966</accession>
<gene>
    <name evidence="1" type="ORF">FE246_09360</name>
</gene>
<reference evidence="1 2" key="1">
    <citation type="submission" date="2019-05" db="EMBL/GenBank/DDBJ databases">
        <title>Arcobacter cibarius and Arcobacter thereius providing challenges in identification an antibiotic susceptibility and Quinolone resistance.</title>
        <authorList>
            <person name="Busch A."/>
            <person name="Hanel I."/>
            <person name="Hotzel H."/>
            <person name="Tomaso H."/>
        </authorList>
    </citation>
    <scope>NUCLEOTIDE SEQUENCE [LARGE SCALE GENOMIC DNA]</scope>
    <source>
        <strain evidence="1 2">17CS1191_2</strain>
    </source>
</reference>
<evidence type="ECO:0008006" key="3">
    <source>
        <dbReference type="Google" id="ProtNLM"/>
    </source>
</evidence>
<sequence>MKKYILFLPLILLFTACGNKEKNISTSDVIGCRSMGLNQHPIALITTIPLGYVVQKTGEMFKDKEETRTQKEICDEVIYGKYVDEAVAKEKLENEKLAQEQKEENVKGVSK</sequence>
<organism evidence="1 2">
    <name type="scientific">Aliarcobacter thereius</name>
    <dbReference type="NCBI Taxonomy" id="544718"/>
    <lineage>
        <taxon>Bacteria</taxon>
        <taxon>Pseudomonadati</taxon>
        <taxon>Campylobacterota</taxon>
        <taxon>Epsilonproteobacteria</taxon>
        <taxon>Campylobacterales</taxon>
        <taxon>Arcobacteraceae</taxon>
        <taxon>Aliarcobacter</taxon>
    </lineage>
</organism>
<protein>
    <recommendedName>
        <fullName evidence="3">Lipoprotein</fullName>
    </recommendedName>
</protein>
<dbReference type="Proteomes" id="UP000308001">
    <property type="component" value="Unassembled WGS sequence"/>
</dbReference>
<proteinExistence type="predicted"/>
<name>A0A5R9H966_9BACT</name>
<dbReference type="PROSITE" id="PS51257">
    <property type="entry name" value="PROKAR_LIPOPROTEIN"/>
    <property type="match status" value="1"/>
</dbReference>
<dbReference type="RefSeq" id="WP_138143072.1">
    <property type="nucleotide sequence ID" value="NZ_VBUF01000005.1"/>
</dbReference>